<dbReference type="SUPFAM" id="SSF54292">
    <property type="entry name" value="2Fe-2S ferredoxin-like"/>
    <property type="match status" value="1"/>
</dbReference>
<dbReference type="InterPro" id="IPR036010">
    <property type="entry name" value="2Fe-2S_ferredoxin-like_sf"/>
</dbReference>
<dbReference type="OrthoDB" id="9799640at2"/>
<protein>
    <submittedName>
        <fullName evidence="8">Ferredoxin, 2Fe-2S</fullName>
    </submittedName>
</protein>
<feature type="domain" description="2Fe-2S ferredoxin-type" evidence="7">
    <location>
        <begin position="1"/>
        <end position="104"/>
    </location>
</feature>
<dbReference type="RefSeq" id="WP_093091456.1">
    <property type="nucleotide sequence ID" value="NZ_FOTQ01000001.1"/>
</dbReference>
<dbReference type="PRINTS" id="PR00355">
    <property type="entry name" value="ADRENODOXIN"/>
</dbReference>
<keyword evidence="3" id="KW-0479">Metal-binding</keyword>
<dbReference type="Pfam" id="PF00111">
    <property type="entry name" value="Fer2"/>
    <property type="match status" value="1"/>
</dbReference>
<dbReference type="InterPro" id="IPR012675">
    <property type="entry name" value="Beta-grasp_dom_sf"/>
</dbReference>
<organism evidence="8 9">
    <name type="scientific">Shimia aestuarii</name>
    <dbReference type="NCBI Taxonomy" id="254406"/>
    <lineage>
        <taxon>Bacteria</taxon>
        <taxon>Pseudomonadati</taxon>
        <taxon>Pseudomonadota</taxon>
        <taxon>Alphaproteobacteria</taxon>
        <taxon>Rhodobacterales</taxon>
        <taxon>Roseobacteraceae</taxon>
    </lineage>
</organism>
<evidence type="ECO:0000259" key="7">
    <source>
        <dbReference type="PROSITE" id="PS51085"/>
    </source>
</evidence>
<name>A0A1I4JHW4_9RHOB</name>
<gene>
    <name evidence="8" type="ORF">SAMN04488042_1011021</name>
</gene>
<dbReference type="GO" id="GO:0046872">
    <property type="term" value="F:metal ion binding"/>
    <property type="evidence" value="ECO:0007669"/>
    <property type="project" value="UniProtKB-KW"/>
</dbReference>
<dbReference type="STRING" id="254406.SAMN04488042_1011021"/>
<accession>A0A1I4JHW4</accession>
<dbReference type="Proteomes" id="UP000199144">
    <property type="component" value="Unassembled WGS sequence"/>
</dbReference>
<keyword evidence="2" id="KW-0001">2Fe-2S</keyword>
<dbReference type="Gene3D" id="3.10.20.30">
    <property type="match status" value="1"/>
</dbReference>
<dbReference type="PROSITE" id="PS51085">
    <property type="entry name" value="2FE2S_FER_2"/>
    <property type="match status" value="1"/>
</dbReference>
<dbReference type="InterPro" id="IPR001041">
    <property type="entry name" value="2Fe-2S_ferredoxin-type"/>
</dbReference>
<evidence type="ECO:0000313" key="8">
    <source>
        <dbReference type="EMBL" id="SFL65783.1"/>
    </source>
</evidence>
<evidence type="ECO:0000256" key="5">
    <source>
        <dbReference type="ARBA" id="ARBA00023014"/>
    </source>
</evidence>
<proteinExistence type="inferred from homology"/>
<comment type="similarity">
    <text evidence="1">Belongs to the adrenodoxin/putidaredoxin family.</text>
</comment>
<keyword evidence="5" id="KW-0411">Iron-sulfur</keyword>
<keyword evidence="4" id="KW-0408">Iron</keyword>
<keyword evidence="9" id="KW-1185">Reference proteome</keyword>
<comment type="cofactor">
    <cofactor evidence="6">
        <name>[2Fe-2S] cluster</name>
        <dbReference type="ChEBI" id="CHEBI:190135"/>
    </cofactor>
</comment>
<evidence type="ECO:0000256" key="1">
    <source>
        <dbReference type="ARBA" id="ARBA00010914"/>
    </source>
</evidence>
<evidence type="ECO:0000256" key="2">
    <source>
        <dbReference type="ARBA" id="ARBA00022714"/>
    </source>
</evidence>
<evidence type="ECO:0000313" key="9">
    <source>
        <dbReference type="Proteomes" id="UP000199144"/>
    </source>
</evidence>
<dbReference type="GO" id="GO:0051537">
    <property type="term" value="F:2 iron, 2 sulfur cluster binding"/>
    <property type="evidence" value="ECO:0007669"/>
    <property type="project" value="UniProtKB-KW"/>
</dbReference>
<dbReference type="GO" id="GO:0005829">
    <property type="term" value="C:cytosol"/>
    <property type="evidence" value="ECO:0007669"/>
    <property type="project" value="TreeGrafter"/>
</dbReference>
<evidence type="ECO:0000256" key="4">
    <source>
        <dbReference type="ARBA" id="ARBA00023004"/>
    </source>
</evidence>
<reference evidence="8 9" key="1">
    <citation type="submission" date="2016-10" db="EMBL/GenBank/DDBJ databases">
        <authorList>
            <person name="de Groot N.N."/>
        </authorList>
    </citation>
    <scope>NUCLEOTIDE SEQUENCE [LARGE SCALE GENOMIC DNA]</scope>
    <source>
        <strain evidence="8 9">DSM 15283</strain>
    </source>
</reference>
<evidence type="ECO:0000256" key="6">
    <source>
        <dbReference type="ARBA" id="ARBA00034078"/>
    </source>
</evidence>
<dbReference type="GO" id="GO:0009055">
    <property type="term" value="F:electron transfer activity"/>
    <property type="evidence" value="ECO:0007669"/>
    <property type="project" value="TreeGrafter"/>
</dbReference>
<dbReference type="PANTHER" id="PTHR23426:SF65">
    <property type="entry name" value="FERREDOXIN-2, MITOCHONDRIAL"/>
    <property type="match status" value="1"/>
</dbReference>
<dbReference type="GO" id="GO:0140647">
    <property type="term" value="P:P450-containing electron transport chain"/>
    <property type="evidence" value="ECO:0007669"/>
    <property type="project" value="InterPro"/>
</dbReference>
<dbReference type="AlphaFoldDB" id="A0A1I4JHW4"/>
<dbReference type="CDD" id="cd00207">
    <property type="entry name" value="fer2"/>
    <property type="match status" value="1"/>
</dbReference>
<dbReference type="EMBL" id="FOTQ01000001">
    <property type="protein sequence ID" value="SFL65783.1"/>
    <property type="molecule type" value="Genomic_DNA"/>
</dbReference>
<evidence type="ECO:0000256" key="3">
    <source>
        <dbReference type="ARBA" id="ARBA00022723"/>
    </source>
</evidence>
<dbReference type="InterPro" id="IPR001055">
    <property type="entry name" value="Adrenodoxin-like"/>
</dbReference>
<sequence length="104" mass="11032">MKVTWKLPDGTEKSADVANGTSMMQAAVDNNIPNVIGECGGCLSCATCHVYVDDAWVARTGAADDFEDAMLDVAEAERRDTSRLSCQIEASDALDGLVLIVPQP</sequence>
<dbReference type="PANTHER" id="PTHR23426">
    <property type="entry name" value="FERREDOXIN/ADRENODOXIN"/>
    <property type="match status" value="1"/>
</dbReference>